<evidence type="ECO:0000313" key="2">
    <source>
        <dbReference type="EMBL" id="ASM77936.1"/>
    </source>
</evidence>
<organism evidence="2 3">
    <name type="scientific">Vitreoscilla filiformis</name>
    <dbReference type="NCBI Taxonomy" id="63"/>
    <lineage>
        <taxon>Bacteria</taxon>
        <taxon>Pseudomonadati</taxon>
        <taxon>Pseudomonadota</taxon>
        <taxon>Betaproteobacteria</taxon>
        <taxon>Neisseriales</taxon>
        <taxon>Neisseriaceae</taxon>
        <taxon>Vitreoscilla</taxon>
    </lineage>
</organism>
<dbReference type="EMBL" id="CP022423">
    <property type="protein sequence ID" value="ASM77936.1"/>
    <property type="molecule type" value="Genomic_DNA"/>
</dbReference>
<dbReference type="AlphaFoldDB" id="A0A221KFZ0"/>
<dbReference type="Pfam" id="PF13560">
    <property type="entry name" value="HTH_31"/>
    <property type="match status" value="1"/>
</dbReference>
<dbReference type="GO" id="GO:0003677">
    <property type="term" value="F:DNA binding"/>
    <property type="evidence" value="ECO:0007669"/>
    <property type="project" value="InterPro"/>
</dbReference>
<gene>
    <name evidence="2" type="ORF">VITFI_CDS2158</name>
</gene>
<dbReference type="SUPFAM" id="SSF47413">
    <property type="entry name" value="lambda repressor-like DNA-binding domains"/>
    <property type="match status" value="1"/>
</dbReference>
<dbReference type="Gene3D" id="1.10.260.40">
    <property type="entry name" value="lambda repressor-like DNA-binding domains"/>
    <property type="match status" value="1"/>
</dbReference>
<reference evidence="2 3" key="1">
    <citation type="submission" date="2017-07" db="EMBL/GenBank/DDBJ databases">
        <title>Complete Genome Sequence of the cosmetic ferment Vitreoscilla filiformis (ATCC15551).</title>
        <authorList>
            <person name="Contreras S."/>
            <person name="Sagory-Zalkind P."/>
            <person name="Blanquart H."/>
            <person name="Iltis A."/>
            <person name="Morand S.C."/>
        </authorList>
    </citation>
    <scope>NUCLEOTIDE SEQUENCE [LARGE SCALE GENOMIC DNA]</scope>
    <source>
        <strain evidence="2 3">ATCC 15551</strain>
    </source>
</reference>
<dbReference type="PROSITE" id="PS50943">
    <property type="entry name" value="HTH_CROC1"/>
    <property type="match status" value="1"/>
</dbReference>
<sequence length="94" mass="10590">MAALGHRLRLARLRRKISAMQMAERMAISRDTLHRLEKGEPTIALGTYLRALRVLGLDRDLDLLAQDDVLGRKLQDLELEPSLRHPTGSQHGDA</sequence>
<name>A0A221KFZ0_VITFI</name>
<feature type="domain" description="HTH cro/C1-type" evidence="1">
    <location>
        <begin position="8"/>
        <end position="63"/>
    </location>
</feature>
<dbReference type="KEGG" id="vff:VITFI_CDS2158"/>
<dbReference type="InterPro" id="IPR001387">
    <property type="entry name" value="Cro/C1-type_HTH"/>
</dbReference>
<proteinExistence type="predicted"/>
<protein>
    <submittedName>
        <fullName evidence="2">XRE family transcriptional regulator</fullName>
    </submittedName>
</protein>
<dbReference type="Proteomes" id="UP000199729">
    <property type="component" value="Chromosome"/>
</dbReference>
<evidence type="ECO:0000259" key="1">
    <source>
        <dbReference type="PROSITE" id="PS50943"/>
    </source>
</evidence>
<evidence type="ECO:0000313" key="3">
    <source>
        <dbReference type="Proteomes" id="UP000199729"/>
    </source>
</evidence>
<accession>A0A221KFZ0</accession>
<dbReference type="InterPro" id="IPR010982">
    <property type="entry name" value="Lambda_DNA-bd_dom_sf"/>
</dbReference>
<keyword evidence="3" id="KW-1185">Reference proteome</keyword>
<dbReference type="SMART" id="SM00530">
    <property type="entry name" value="HTH_XRE"/>
    <property type="match status" value="1"/>
</dbReference>